<accession>A0A8R7PZK5</accession>
<reference evidence="3" key="1">
    <citation type="journal article" date="2013" name="Nature">
        <title>Draft genome of the wheat A-genome progenitor Triticum urartu.</title>
        <authorList>
            <person name="Ling H.Q."/>
            <person name="Zhao S."/>
            <person name="Liu D."/>
            <person name="Wang J."/>
            <person name="Sun H."/>
            <person name="Zhang C."/>
            <person name="Fan H."/>
            <person name="Li D."/>
            <person name="Dong L."/>
            <person name="Tao Y."/>
            <person name="Gao C."/>
            <person name="Wu H."/>
            <person name="Li Y."/>
            <person name="Cui Y."/>
            <person name="Guo X."/>
            <person name="Zheng S."/>
            <person name="Wang B."/>
            <person name="Yu K."/>
            <person name="Liang Q."/>
            <person name="Yang W."/>
            <person name="Lou X."/>
            <person name="Chen J."/>
            <person name="Feng M."/>
            <person name="Jian J."/>
            <person name="Zhang X."/>
            <person name="Luo G."/>
            <person name="Jiang Y."/>
            <person name="Liu J."/>
            <person name="Wang Z."/>
            <person name="Sha Y."/>
            <person name="Zhang B."/>
            <person name="Wu H."/>
            <person name="Tang D."/>
            <person name="Shen Q."/>
            <person name="Xue P."/>
            <person name="Zou S."/>
            <person name="Wang X."/>
            <person name="Liu X."/>
            <person name="Wang F."/>
            <person name="Yang Y."/>
            <person name="An X."/>
            <person name="Dong Z."/>
            <person name="Zhang K."/>
            <person name="Zhang X."/>
            <person name="Luo M.C."/>
            <person name="Dvorak J."/>
            <person name="Tong Y."/>
            <person name="Wang J."/>
            <person name="Yang H."/>
            <person name="Li Z."/>
            <person name="Wang D."/>
            <person name="Zhang A."/>
            <person name="Wang J."/>
        </authorList>
    </citation>
    <scope>NUCLEOTIDE SEQUENCE</scope>
    <source>
        <strain evidence="3">cv. G1812</strain>
    </source>
</reference>
<feature type="region of interest" description="Disordered" evidence="1">
    <location>
        <begin position="55"/>
        <end position="111"/>
    </location>
</feature>
<feature type="region of interest" description="Disordered" evidence="1">
    <location>
        <begin position="153"/>
        <end position="174"/>
    </location>
</feature>
<dbReference type="AlphaFoldDB" id="A0A8R7PZK5"/>
<dbReference type="Proteomes" id="UP000015106">
    <property type="component" value="Chromosome 4"/>
</dbReference>
<dbReference type="Gramene" id="TuG1812G0400000480.01.T03">
    <property type="protein sequence ID" value="TuG1812G0400000480.01.T03"/>
    <property type="gene ID" value="TuG1812G0400000480.01"/>
</dbReference>
<dbReference type="Gramene" id="TuG1812G0400000480.01.T02">
    <property type="protein sequence ID" value="TuG1812G0400000480.01.T02"/>
    <property type="gene ID" value="TuG1812G0400000480.01"/>
</dbReference>
<dbReference type="Gramene" id="TuG1812G0400000480.01.T01">
    <property type="protein sequence ID" value="TuG1812G0400000480.01.T01"/>
    <property type="gene ID" value="TuG1812G0400000480.01"/>
</dbReference>
<sequence>MTTSSKSTYPSFHPGHLRRRAPSAVPDHHSPPPSIPPQCLPDYCRQLTFASSSETICTRTGREEDPMGGGGRSRCPHRGSAAGMREKDAVAWPPDPAKHVRKRRPTGRGAQLQIRAARAEREARKRAYALGGRLRCSRRQWHGCSLAARFGCPGVTPASDTEVSDQEPEDAGSL</sequence>
<organism evidence="2 3">
    <name type="scientific">Triticum urartu</name>
    <name type="common">Red wild einkorn</name>
    <name type="synonym">Crithodium urartu</name>
    <dbReference type="NCBI Taxonomy" id="4572"/>
    <lineage>
        <taxon>Eukaryota</taxon>
        <taxon>Viridiplantae</taxon>
        <taxon>Streptophyta</taxon>
        <taxon>Embryophyta</taxon>
        <taxon>Tracheophyta</taxon>
        <taxon>Spermatophyta</taxon>
        <taxon>Magnoliopsida</taxon>
        <taxon>Liliopsida</taxon>
        <taxon>Poales</taxon>
        <taxon>Poaceae</taxon>
        <taxon>BOP clade</taxon>
        <taxon>Pooideae</taxon>
        <taxon>Triticodae</taxon>
        <taxon>Triticeae</taxon>
        <taxon>Triticinae</taxon>
        <taxon>Triticum</taxon>
    </lineage>
</organism>
<evidence type="ECO:0000313" key="3">
    <source>
        <dbReference type="Proteomes" id="UP000015106"/>
    </source>
</evidence>
<evidence type="ECO:0000256" key="1">
    <source>
        <dbReference type="SAM" id="MobiDB-lite"/>
    </source>
</evidence>
<reference evidence="2" key="3">
    <citation type="submission" date="2022-06" db="UniProtKB">
        <authorList>
            <consortium name="EnsemblPlants"/>
        </authorList>
    </citation>
    <scope>IDENTIFICATION</scope>
</reference>
<proteinExistence type="predicted"/>
<feature type="compositionally biased region" description="Polar residues" evidence="1">
    <location>
        <begin position="1"/>
        <end position="10"/>
    </location>
</feature>
<dbReference type="EnsemblPlants" id="TuG1812G0400000480.01.T03">
    <property type="protein sequence ID" value="TuG1812G0400000480.01.T03"/>
    <property type="gene ID" value="TuG1812G0400000480.01"/>
</dbReference>
<name>A0A8R7PZK5_TRIUA</name>
<keyword evidence="3" id="KW-1185">Reference proteome</keyword>
<dbReference type="EnsemblPlants" id="TuG1812G0400000480.01.T01">
    <property type="protein sequence ID" value="TuG1812G0400000480.01.T01"/>
    <property type="gene ID" value="TuG1812G0400000480.01"/>
</dbReference>
<evidence type="ECO:0000313" key="2">
    <source>
        <dbReference type="EnsemblPlants" id="TuG1812G0400000480.01.T01"/>
    </source>
</evidence>
<reference evidence="2" key="2">
    <citation type="submission" date="2018-03" db="EMBL/GenBank/DDBJ databases">
        <title>The Triticum urartu genome reveals the dynamic nature of wheat genome evolution.</title>
        <authorList>
            <person name="Ling H."/>
            <person name="Ma B."/>
            <person name="Shi X."/>
            <person name="Liu H."/>
            <person name="Dong L."/>
            <person name="Sun H."/>
            <person name="Cao Y."/>
            <person name="Gao Q."/>
            <person name="Zheng S."/>
            <person name="Li Y."/>
            <person name="Yu Y."/>
            <person name="Du H."/>
            <person name="Qi M."/>
            <person name="Li Y."/>
            <person name="Yu H."/>
            <person name="Cui Y."/>
            <person name="Wang N."/>
            <person name="Chen C."/>
            <person name="Wu H."/>
            <person name="Zhao Y."/>
            <person name="Zhang J."/>
            <person name="Li Y."/>
            <person name="Zhou W."/>
            <person name="Zhang B."/>
            <person name="Hu W."/>
            <person name="Eijk M."/>
            <person name="Tang J."/>
            <person name="Witsenboer H."/>
            <person name="Zhao S."/>
            <person name="Li Z."/>
            <person name="Zhang A."/>
            <person name="Wang D."/>
            <person name="Liang C."/>
        </authorList>
    </citation>
    <scope>NUCLEOTIDE SEQUENCE [LARGE SCALE GENOMIC DNA]</scope>
    <source>
        <strain evidence="2">cv. G1812</strain>
    </source>
</reference>
<feature type="compositionally biased region" description="Acidic residues" evidence="1">
    <location>
        <begin position="162"/>
        <end position="174"/>
    </location>
</feature>
<protein>
    <submittedName>
        <fullName evidence="2">Uncharacterized protein</fullName>
    </submittedName>
</protein>
<feature type="region of interest" description="Disordered" evidence="1">
    <location>
        <begin position="1"/>
        <end position="40"/>
    </location>
</feature>
<dbReference type="EnsemblPlants" id="TuG1812G0400000480.01.T02">
    <property type="protein sequence ID" value="TuG1812G0400000480.01.T02"/>
    <property type="gene ID" value="TuG1812G0400000480.01"/>
</dbReference>